<keyword evidence="1" id="KW-0732">Signal</keyword>
<protein>
    <recommendedName>
        <fullName evidence="4">Lipid/polyisoprenoid-binding YceI-like domain-containing protein</fullName>
    </recommendedName>
</protein>
<name>A0A517SLD1_9PLAN</name>
<keyword evidence="3" id="KW-1185">Reference proteome</keyword>
<proteinExistence type="predicted"/>
<dbReference type="InParanoid" id="A0A517SLD1"/>
<feature type="signal peptide" evidence="1">
    <location>
        <begin position="1"/>
        <end position="23"/>
    </location>
</feature>
<evidence type="ECO:0000313" key="3">
    <source>
        <dbReference type="Proteomes" id="UP000315700"/>
    </source>
</evidence>
<dbReference type="RefSeq" id="WP_145034346.1">
    <property type="nucleotide sequence ID" value="NZ_CP036271.1"/>
</dbReference>
<evidence type="ECO:0008006" key="4">
    <source>
        <dbReference type="Google" id="ProtNLM"/>
    </source>
</evidence>
<dbReference type="KEGG" id="ccos:Pan44_50020"/>
<gene>
    <name evidence="2" type="ORF">Pan44_50020</name>
</gene>
<feature type="chain" id="PRO_5021881219" description="Lipid/polyisoprenoid-binding YceI-like domain-containing protein" evidence="1">
    <location>
        <begin position="24"/>
        <end position="125"/>
    </location>
</feature>
<dbReference type="Proteomes" id="UP000315700">
    <property type="component" value="Chromosome"/>
</dbReference>
<dbReference type="AlphaFoldDB" id="A0A517SLD1"/>
<accession>A0A517SLD1</accession>
<evidence type="ECO:0000313" key="2">
    <source>
        <dbReference type="EMBL" id="QDT56939.1"/>
    </source>
</evidence>
<organism evidence="2 3">
    <name type="scientific">Caulifigura coniformis</name>
    <dbReference type="NCBI Taxonomy" id="2527983"/>
    <lineage>
        <taxon>Bacteria</taxon>
        <taxon>Pseudomonadati</taxon>
        <taxon>Planctomycetota</taxon>
        <taxon>Planctomycetia</taxon>
        <taxon>Planctomycetales</taxon>
        <taxon>Planctomycetaceae</taxon>
        <taxon>Caulifigura</taxon>
    </lineage>
</organism>
<reference evidence="2 3" key="1">
    <citation type="submission" date="2019-02" db="EMBL/GenBank/DDBJ databases">
        <title>Deep-cultivation of Planctomycetes and their phenomic and genomic characterization uncovers novel biology.</title>
        <authorList>
            <person name="Wiegand S."/>
            <person name="Jogler M."/>
            <person name="Boedeker C."/>
            <person name="Pinto D."/>
            <person name="Vollmers J."/>
            <person name="Rivas-Marin E."/>
            <person name="Kohn T."/>
            <person name="Peeters S.H."/>
            <person name="Heuer A."/>
            <person name="Rast P."/>
            <person name="Oberbeckmann S."/>
            <person name="Bunk B."/>
            <person name="Jeske O."/>
            <person name="Meyerdierks A."/>
            <person name="Storesund J.E."/>
            <person name="Kallscheuer N."/>
            <person name="Luecker S."/>
            <person name="Lage O.M."/>
            <person name="Pohl T."/>
            <person name="Merkel B.J."/>
            <person name="Hornburger P."/>
            <person name="Mueller R.-W."/>
            <person name="Bruemmer F."/>
            <person name="Labrenz M."/>
            <person name="Spormann A.M."/>
            <person name="Op den Camp H."/>
            <person name="Overmann J."/>
            <person name="Amann R."/>
            <person name="Jetten M.S.M."/>
            <person name="Mascher T."/>
            <person name="Medema M.H."/>
            <person name="Devos D.P."/>
            <person name="Kaster A.-K."/>
            <person name="Ovreas L."/>
            <person name="Rohde M."/>
            <person name="Galperin M.Y."/>
            <person name="Jogler C."/>
        </authorList>
    </citation>
    <scope>NUCLEOTIDE SEQUENCE [LARGE SCALE GENOMIC DNA]</scope>
    <source>
        <strain evidence="2 3">Pan44</strain>
    </source>
</reference>
<evidence type="ECO:0000256" key="1">
    <source>
        <dbReference type="SAM" id="SignalP"/>
    </source>
</evidence>
<dbReference type="EMBL" id="CP036271">
    <property type="protein sequence ID" value="QDT56939.1"/>
    <property type="molecule type" value="Genomic_DNA"/>
</dbReference>
<sequence length="125" mass="13376" precursor="true">MSLKKLALGLCCLAVISAGVAEAKKLVIKNFPYDGFIGIDEEGELADDGYSGLVKISLNLKNGKLAISGKAVVDNEFGKKVKFVDLNLLGIDELVKETYTVAKNGKATYKGRFVVDTEEFDAAAL</sequence>